<accession>A0A0F9Q2D8</accession>
<evidence type="ECO:0000313" key="2">
    <source>
        <dbReference type="EMBL" id="KKN36664.1"/>
    </source>
</evidence>
<gene>
    <name evidence="2" type="ORF">LCGC14_0771310</name>
</gene>
<organism evidence="2">
    <name type="scientific">marine sediment metagenome</name>
    <dbReference type="NCBI Taxonomy" id="412755"/>
    <lineage>
        <taxon>unclassified sequences</taxon>
        <taxon>metagenomes</taxon>
        <taxon>ecological metagenomes</taxon>
    </lineage>
</organism>
<dbReference type="Pfam" id="PF14730">
    <property type="entry name" value="DUF4468"/>
    <property type="match status" value="1"/>
</dbReference>
<reference evidence="2" key="1">
    <citation type="journal article" date="2015" name="Nature">
        <title>Complex archaea that bridge the gap between prokaryotes and eukaryotes.</title>
        <authorList>
            <person name="Spang A."/>
            <person name="Saw J.H."/>
            <person name="Jorgensen S.L."/>
            <person name="Zaremba-Niedzwiedzka K."/>
            <person name="Martijn J."/>
            <person name="Lind A.E."/>
            <person name="van Eijk R."/>
            <person name="Schleper C."/>
            <person name="Guy L."/>
            <person name="Ettema T.J."/>
        </authorList>
    </citation>
    <scope>NUCLEOTIDE SEQUENCE</scope>
</reference>
<name>A0A0F9Q2D8_9ZZZZ</name>
<feature type="domain" description="DUF4468" evidence="1">
    <location>
        <begin position="36"/>
        <end position="114"/>
    </location>
</feature>
<evidence type="ECO:0000259" key="1">
    <source>
        <dbReference type="Pfam" id="PF14730"/>
    </source>
</evidence>
<dbReference type="EMBL" id="LAZR01001951">
    <property type="protein sequence ID" value="KKN36664.1"/>
    <property type="molecule type" value="Genomic_DNA"/>
</dbReference>
<comment type="caution">
    <text evidence="2">The sequence shown here is derived from an EMBL/GenBank/DDBJ whole genome shotgun (WGS) entry which is preliminary data.</text>
</comment>
<dbReference type="InterPro" id="IPR027823">
    <property type="entry name" value="DUF4468"/>
</dbReference>
<proteinExistence type="predicted"/>
<dbReference type="Gene3D" id="3.30.530.80">
    <property type="match status" value="1"/>
</dbReference>
<protein>
    <recommendedName>
        <fullName evidence="1">DUF4468 domain-containing protein</fullName>
    </recommendedName>
</protein>
<sequence length="179" mass="20640">MQKTFLVALTVLFTNWTFGQGIDQLKLTPLGVEAIVVELDSSKASDIYKKSLVWLQETYKNPDEVLKANIENEKIRINGFANNAWSFKALGMEQFMDMEYSVEISFKDGKYRFDYTIGQFYTNAGTKALYTYSSFYKKNGEVRKMYQDAVPTLELTMNSLSQSFYNYASGITTEKDDDW</sequence>
<dbReference type="AlphaFoldDB" id="A0A0F9Q2D8"/>